<name>A0A6A7RWT0_9PROT</name>
<dbReference type="AlphaFoldDB" id="A0A6A7RWT0"/>
<evidence type="ECO:0000313" key="1">
    <source>
        <dbReference type="EMBL" id="MQM31994.1"/>
    </source>
</evidence>
<sequence>PFMHNNAIGPEICGKPANKANDFQRARYVDSGGQLLAQQPDCLRYDPSVEGRFELYKLSMFQLLNPKERGTKRTLTNADLIIDVGIRPLDGKTEKPLFGFGQVKIPAGSSAGFLNGLMHKQLIGDLFLAKRHPDKLEAAGKASLLPTLQTIADEIIKNPSRFVEILREQRDFISANYETCTEEIENQGHRFGEDLSEADKKALTAFLATL</sequence>
<feature type="non-terminal residue" evidence="1">
    <location>
        <position position="1"/>
    </location>
</feature>
<accession>A0A6A7RWT0</accession>
<organism evidence="1 2">
    <name type="scientific">Candidatus Accumulibacter phosphatis</name>
    <dbReference type="NCBI Taxonomy" id="327160"/>
    <lineage>
        <taxon>Bacteria</taxon>
        <taxon>Pseudomonadati</taxon>
        <taxon>Pseudomonadota</taxon>
        <taxon>Betaproteobacteria</taxon>
        <taxon>Candidatus Accumulibacter</taxon>
    </lineage>
</organism>
<gene>
    <name evidence="1" type="ORF">CRU78_16375</name>
</gene>
<reference evidence="1 2" key="1">
    <citation type="submission" date="2017-09" db="EMBL/GenBank/DDBJ databases">
        <title>Metagenomic Analysis Reveals Denitrifying Candidatus Accumulibacter and Flanking Population as a Source of N2O.</title>
        <authorList>
            <person name="Gao H."/>
            <person name="Mao Y."/>
            <person name="Zhao X."/>
            <person name="Liu W.-T."/>
            <person name="Zhang T."/>
            <person name="Wells G."/>
        </authorList>
    </citation>
    <scope>NUCLEOTIDE SEQUENCE [LARGE SCALE GENOMIC DNA]</scope>
    <source>
        <strain evidence="1">CANDO_2_IC</strain>
    </source>
</reference>
<proteinExistence type="predicted"/>
<dbReference type="EMBL" id="PDHS01000420">
    <property type="protein sequence ID" value="MQM31994.1"/>
    <property type="molecule type" value="Genomic_DNA"/>
</dbReference>
<evidence type="ECO:0000313" key="2">
    <source>
        <dbReference type="Proteomes" id="UP000342300"/>
    </source>
</evidence>
<comment type="caution">
    <text evidence="1">The sequence shown here is derived from an EMBL/GenBank/DDBJ whole genome shotgun (WGS) entry which is preliminary data.</text>
</comment>
<protein>
    <submittedName>
        <fullName evidence="1">Uncharacterized protein</fullName>
    </submittedName>
</protein>
<dbReference type="Proteomes" id="UP000342300">
    <property type="component" value="Unassembled WGS sequence"/>
</dbReference>